<protein>
    <submittedName>
        <fullName evidence="1">Uncharacterized protein</fullName>
    </submittedName>
</protein>
<dbReference type="Proteomes" id="UP000199138">
    <property type="component" value="Unassembled WGS sequence"/>
</dbReference>
<dbReference type="AlphaFoldDB" id="A0A1I7GLF3"/>
<sequence>MTKENIEEKFNEVLNKRGALTKAGVSKAKAYDWRKGRSSISFGEKLEVLFNLQIIEVNESTAAERKA</sequence>
<keyword evidence="2" id="KW-1185">Reference proteome</keyword>
<dbReference type="EMBL" id="FPBK01000005">
    <property type="protein sequence ID" value="SFU49161.1"/>
    <property type="molecule type" value="Genomic_DNA"/>
</dbReference>
<name>A0A1I7GLF3_9FLAO</name>
<proteinExistence type="predicted"/>
<accession>A0A1I7GLF3</accession>
<dbReference type="RefSeq" id="WP_093024723.1">
    <property type="nucleotide sequence ID" value="NZ_FPBK01000005.1"/>
</dbReference>
<evidence type="ECO:0000313" key="1">
    <source>
        <dbReference type="EMBL" id="SFU49161.1"/>
    </source>
</evidence>
<gene>
    <name evidence="1" type="ORF">SAMN05216480_10549</name>
</gene>
<dbReference type="STRING" id="1224947.SAMN05216480_10549"/>
<organism evidence="1 2">
    <name type="scientific">Pustulibacterium marinum</name>
    <dbReference type="NCBI Taxonomy" id="1224947"/>
    <lineage>
        <taxon>Bacteria</taxon>
        <taxon>Pseudomonadati</taxon>
        <taxon>Bacteroidota</taxon>
        <taxon>Flavobacteriia</taxon>
        <taxon>Flavobacteriales</taxon>
        <taxon>Flavobacteriaceae</taxon>
        <taxon>Pustulibacterium</taxon>
    </lineage>
</organism>
<reference evidence="1 2" key="1">
    <citation type="submission" date="2016-10" db="EMBL/GenBank/DDBJ databases">
        <authorList>
            <person name="de Groot N.N."/>
        </authorList>
    </citation>
    <scope>NUCLEOTIDE SEQUENCE [LARGE SCALE GENOMIC DNA]</scope>
    <source>
        <strain evidence="1 2">CGMCC 1.12333</strain>
    </source>
</reference>
<evidence type="ECO:0000313" key="2">
    <source>
        <dbReference type="Proteomes" id="UP000199138"/>
    </source>
</evidence>